<evidence type="ECO:0000313" key="11">
    <source>
        <dbReference type="Proteomes" id="UP000835052"/>
    </source>
</evidence>
<dbReference type="Proteomes" id="UP000835052">
    <property type="component" value="Unassembled WGS sequence"/>
</dbReference>
<accession>A0A8S1H0F7</accession>
<evidence type="ECO:0000256" key="5">
    <source>
        <dbReference type="ARBA" id="ARBA00022781"/>
    </source>
</evidence>
<protein>
    <submittedName>
        <fullName evidence="10">Uncharacterized protein</fullName>
    </submittedName>
</protein>
<evidence type="ECO:0000256" key="1">
    <source>
        <dbReference type="ARBA" id="ARBA00004325"/>
    </source>
</evidence>
<keyword evidence="8" id="KW-0472">Membrane</keyword>
<dbReference type="InterPro" id="IPR006808">
    <property type="entry name" value="ATP_synth_F0_gsu_mt"/>
</dbReference>
<evidence type="ECO:0000256" key="3">
    <source>
        <dbReference type="ARBA" id="ARBA00022448"/>
    </source>
</evidence>
<dbReference type="AlphaFoldDB" id="A0A8S1H0F7"/>
<keyword evidence="4" id="KW-0138">CF(0)</keyword>
<keyword evidence="11" id="KW-1185">Reference proteome</keyword>
<evidence type="ECO:0000256" key="9">
    <source>
        <dbReference type="ARBA" id="ARBA00023310"/>
    </source>
</evidence>
<evidence type="ECO:0000313" key="10">
    <source>
        <dbReference type="EMBL" id="CAD6188887.1"/>
    </source>
</evidence>
<evidence type="ECO:0000256" key="6">
    <source>
        <dbReference type="ARBA" id="ARBA00023065"/>
    </source>
</evidence>
<dbReference type="GO" id="GO:0031966">
    <property type="term" value="C:mitochondrial membrane"/>
    <property type="evidence" value="ECO:0007669"/>
    <property type="project" value="UniProtKB-SubCell"/>
</dbReference>
<evidence type="ECO:0000256" key="4">
    <source>
        <dbReference type="ARBA" id="ARBA00022547"/>
    </source>
</evidence>
<dbReference type="GO" id="GO:0015986">
    <property type="term" value="P:proton motive force-driven ATP synthesis"/>
    <property type="evidence" value="ECO:0007669"/>
    <property type="project" value="InterPro"/>
</dbReference>
<evidence type="ECO:0000256" key="2">
    <source>
        <dbReference type="ARBA" id="ARBA00005699"/>
    </source>
</evidence>
<dbReference type="EMBL" id="CAJGYM010000009">
    <property type="protein sequence ID" value="CAD6188887.1"/>
    <property type="molecule type" value="Genomic_DNA"/>
</dbReference>
<comment type="subcellular location">
    <subcellularLocation>
        <location evidence="1">Mitochondrion membrane</location>
    </subcellularLocation>
</comment>
<evidence type="ECO:0000256" key="8">
    <source>
        <dbReference type="ARBA" id="ARBA00023136"/>
    </source>
</evidence>
<organism evidence="10 11">
    <name type="scientific">Caenorhabditis auriculariae</name>
    <dbReference type="NCBI Taxonomy" id="2777116"/>
    <lineage>
        <taxon>Eukaryota</taxon>
        <taxon>Metazoa</taxon>
        <taxon>Ecdysozoa</taxon>
        <taxon>Nematoda</taxon>
        <taxon>Chromadorea</taxon>
        <taxon>Rhabditida</taxon>
        <taxon>Rhabditina</taxon>
        <taxon>Rhabditomorpha</taxon>
        <taxon>Rhabditoidea</taxon>
        <taxon>Rhabditidae</taxon>
        <taxon>Peloderinae</taxon>
        <taxon>Caenorhabditis</taxon>
    </lineage>
</organism>
<dbReference type="OrthoDB" id="437at2759"/>
<comment type="similarity">
    <text evidence="2">Belongs to the ATPase g subunit family.</text>
</comment>
<comment type="caution">
    <text evidence="10">The sequence shown here is derived from an EMBL/GenBank/DDBJ whole genome shotgun (WGS) entry which is preliminary data.</text>
</comment>
<dbReference type="PANTHER" id="PTHR12386">
    <property type="entry name" value="ATP SYNTHASE SUBUNIT"/>
    <property type="match status" value="1"/>
</dbReference>
<keyword evidence="7" id="KW-0496">Mitochondrion</keyword>
<dbReference type="Pfam" id="PF04718">
    <property type="entry name" value="ATP-synt_G"/>
    <property type="match status" value="1"/>
</dbReference>
<keyword evidence="6" id="KW-0406">Ion transport</keyword>
<name>A0A8S1H0F7_9PELO</name>
<reference evidence="10" key="1">
    <citation type="submission" date="2020-10" db="EMBL/GenBank/DDBJ databases">
        <authorList>
            <person name="Kikuchi T."/>
        </authorList>
    </citation>
    <scope>NUCLEOTIDE SEQUENCE</scope>
    <source>
        <strain evidence="10">NKZ352</strain>
    </source>
</reference>
<evidence type="ECO:0000256" key="7">
    <source>
        <dbReference type="ARBA" id="ARBA00023128"/>
    </source>
</evidence>
<dbReference type="GO" id="GO:0045259">
    <property type="term" value="C:proton-transporting ATP synthase complex"/>
    <property type="evidence" value="ECO:0007669"/>
    <property type="project" value="UniProtKB-KW"/>
</dbReference>
<sequence>MAAQKLNFFEKIANMVGVLYRHQAAQFPRRLAILKAVGKHELMPPRTADWPAIKGDWKKVQKFVADGHYKQLTIKEGLVYTAVALEVAFWFFIGEMIGRRYIFGYLVPGDFVSKETKKQAKAIEHDATQHHH</sequence>
<keyword evidence="3" id="KW-0813">Transport</keyword>
<gene>
    <name evidence="10" type="ORF">CAUJ_LOCUS4806</name>
</gene>
<proteinExistence type="inferred from homology"/>
<keyword evidence="9" id="KW-0066">ATP synthesis</keyword>
<dbReference type="GO" id="GO:0015078">
    <property type="term" value="F:proton transmembrane transporter activity"/>
    <property type="evidence" value="ECO:0007669"/>
    <property type="project" value="InterPro"/>
</dbReference>
<keyword evidence="5" id="KW-0375">Hydrogen ion transport</keyword>